<dbReference type="Pfam" id="PF01590">
    <property type="entry name" value="GAF"/>
    <property type="match status" value="1"/>
</dbReference>
<dbReference type="SUPFAM" id="SSF52540">
    <property type="entry name" value="P-loop containing nucleoside triphosphate hydrolases"/>
    <property type="match status" value="1"/>
</dbReference>
<dbReference type="PANTHER" id="PTHR43642:SF1">
    <property type="entry name" value="HYBRID SIGNAL TRANSDUCTION HISTIDINE KINASE G"/>
    <property type="match status" value="1"/>
</dbReference>
<dbReference type="SUPFAM" id="SSF56112">
    <property type="entry name" value="Protein kinase-like (PK-like)"/>
    <property type="match status" value="1"/>
</dbReference>
<dbReference type="SMART" id="SM00044">
    <property type="entry name" value="CYCc"/>
    <property type="match status" value="1"/>
</dbReference>
<dbReference type="Gene3D" id="3.30.450.40">
    <property type="match status" value="1"/>
</dbReference>
<protein>
    <submittedName>
        <fullName evidence="4">AAA family ATPase</fullName>
    </submittedName>
</protein>
<dbReference type="EMBL" id="WJJP01000640">
    <property type="protein sequence ID" value="MBD3326808.1"/>
    <property type="molecule type" value="Genomic_DNA"/>
</dbReference>
<evidence type="ECO:0000259" key="3">
    <source>
        <dbReference type="PROSITE" id="PS50125"/>
    </source>
</evidence>
<dbReference type="Gene3D" id="1.10.510.10">
    <property type="entry name" value="Transferase(Phosphotransferase) domain 1"/>
    <property type="match status" value="1"/>
</dbReference>
<dbReference type="InterPro" id="IPR001054">
    <property type="entry name" value="A/G_cyclase"/>
</dbReference>
<dbReference type="GO" id="GO:0009190">
    <property type="term" value="P:cyclic nucleotide biosynthetic process"/>
    <property type="evidence" value="ECO:0007669"/>
    <property type="project" value="InterPro"/>
</dbReference>
<dbReference type="Proteomes" id="UP000649604">
    <property type="component" value="Unassembled WGS sequence"/>
</dbReference>
<dbReference type="InterPro" id="IPR053159">
    <property type="entry name" value="Hybrid_Histidine_Kinase"/>
</dbReference>
<comment type="caution">
    <text evidence="4">The sequence shown here is derived from an EMBL/GenBank/DDBJ whole genome shotgun (WGS) entry which is preliminary data.</text>
</comment>
<dbReference type="Gene3D" id="3.40.50.300">
    <property type="entry name" value="P-loop containing nucleotide triphosphate hydrolases"/>
    <property type="match status" value="1"/>
</dbReference>
<dbReference type="CDD" id="cd07302">
    <property type="entry name" value="CHD"/>
    <property type="match status" value="1"/>
</dbReference>
<evidence type="ECO:0000313" key="4">
    <source>
        <dbReference type="EMBL" id="MBD3326808.1"/>
    </source>
</evidence>
<dbReference type="Pfam" id="PF13191">
    <property type="entry name" value="AAA_16"/>
    <property type="match status" value="1"/>
</dbReference>
<dbReference type="SUPFAM" id="SSF55073">
    <property type="entry name" value="Nucleotide cyclase"/>
    <property type="match status" value="1"/>
</dbReference>
<accession>A0A9D5JZ61</accession>
<dbReference type="InterPro" id="IPR029016">
    <property type="entry name" value="GAF-like_dom_sf"/>
</dbReference>
<dbReference type="Pfam" id="PF00069">
    <property type="entry name" value="Pkinase"/>
    <property type="match status" value="1"/>
</dbReference>
<evidence type="ECO:0000313" key="5">
    <source>
        <dbReference type="Proteomes" id="UP000649604"/>
    </source>
</evidence>
<reference evidence="4" key="1">
    <citation type="submission" date="2019-11" db="EMBL/GenBank/DDBJ databases">
        <title>Microbial mats filling the niche in hypersaline microbial mats.</title>
        <authorList>
            <person name="Wong H.L."/>
            <person name="Macleod F.I."/>
            <person name="White R.A. III"/>
            <person name="Burns B.P."/>
        </authorList>
    </citation>
    <scope>NUCLEOTIDE SEQUENCE</scope>
    <source>
        <strain evidence="4">Rbin_158</strain>
    </source>
</reference>
<dbReference type="Pfam" id="PF00211">
    <property type="entry name" value="Guanylate_cyc"/>
    <property type="match status" value="1"/>
</dbReference>
<feature type="domain" description="Guanylate cyclase" evidence="3">
    <location>
        <begin position="1424"/>
        <end position="1540"/>
    </location>
</feature>
<dbReference type="SUPFAM" id="SSF55781">
    <property type="entry name" value="GAF domain-like"/>
    <property type="match status" value="1"/>
</dbReference>
<dbReference type="GO" id="GO:0005524">
    <property type="term" value="F:ATP binding"/>
    <property type="evidence" value="ECO:0007669"/>
    <property type="project" value="InterPro"/>
</dbReference>
<organism evidence="4 5">
    <name type="scientific">candidate division KSB3 bacterium</name>
    <dbReference type="NCBI Taxonomy" id="2044937"/>
    <lineage>
        <taxon>Bacteria</taxon>
        <taxon>candidate division KSB3</taxon>
    </lineage>
</organism>
<dbReference type="PANTHER" id="PTHR43642">
    <property type="entry name" value="HYBRID SIGNAL TRANSDUCTION HISTIDINE KINASE G"/>
    <property type="match status" value="1"/>
</dbReference>
<comment type="subcellular location">
    <subcellularLocation>
        <location evidence="1">Membrane</location>
        <topology evidence="1">Single-pass membrane protein</topology>
    </subcellularLocation>
</comment>
<dbReference type="InterPro" id="IPR000719">
    <property type="entry name" value="Prot_kinase_dom"/>
</dbReference>
<feature type="domain" description="Protein kinase" evidence="2">
    <location>
        <begin position="1"/>
        <end position="152"/>
    </location>
</feature>
<dbReference type="GO" id="GO:0004016">
    <property type="term" value="F:adenylate cyclase activity"/>
    <property type="evidence" value="ECO:0007669"/>
    <property type="project" value="UniProtKB-ARBA"/>
</dbReference>
<dbReference type="PROSITE" id="PS50125">
    <property type="entry name" value="GUANYLATE_CYCLASE_2"/>
    <property type="match status" value="1"/>
</dbReference>
<dbReference type="SMART" id="SM00065">
    <property type="entry name" value="GAF"/>
    <property type="match status" value="1"/>
</dbReference>
<dbReference type="InterPro" id="IPR041664">
    <property type="entry name" value="AAA_16"/>
</dbReference>
<dbReference type="InterPro" id="IPR003018">
    <property type="entry name" value="GAF"/>
</dbReference>
<proteinExistence type="predicted"/>
<evidence type="ECO:0000259" key="2">
    <source>
        <dbReference type="PROSITE" id="PS50011"/>
    </source>
</evidence>
<sequence>HKDLNPSNILWNPQTGVLKLIDFGIATQLAREKPDILHHPDILEGTLAYISPEQTGRMNRSLDYRTDFYSLGVTFYELLVGFLPFQADDPLELMHCHLAKIPPAPHDLNRQIPRPVSEIVMKLLAKTAEDRYQSAKGLLADLQKCADQLEFAGEIHYVAVGQHDVSDTFRLPQKLYGRDAAIHTLLTAVERVRKGPAELILVSGYAGIGKSACVQEISHAVLKQHGYFLTGKFEQFKEHPPYLAVIQALRTLLRHLLTESEARLNTWQDRILRAVESGLPALTEVLPELALLLESPPSSALEGQHRLHSAFLQLIQGIASPDRPLVILLDNLQWADAASLKLVQSLLRSPEIRGLLLIGAYRDQDIEDTHPVHSLLADPALSVQQITLSALSFAEIQQLLADTLQCVKDPLDDLAQIVSEKTAGNPFFIREFLKSLYKEGVLTFDPDNACWQWNPEQIRGMAMTANVVEFMVATIQKLPADTQQMLQYAACIGHRFDLHTLAAVLEKPETDVLAALDRAVHEGLLLPTDDSSQYTPFFNPAELKAFAPHVSYDFAHNRVQEAVLAGIPQARLNGIHLKIGQHLLHCDLHAQLRQEGMAEIVSHFNLARPLLQTDSERLLVARLNLSAANQAKATASYQSALTYVNTGLTLLGADAWENHYALTLELSKAQADIEYLCGQTARAETHLLTILRHTQTDLERAAVSTLLLRQYSLQGRCTHALQTAQKALRLFGMSLPAKHLPKAIEEEWAAIRQRLQNRDIASLIAEPPLTDHDQQMVMQILDTLLPAAFQQDQRLYQWIVLKMVAWSLTHGQTPETADAYARYGVLLGAVHGQYNRGYAFGRLALKISEQVQNSTQQCKTATTLGGELMPWVKPFTAAHEMLRNAYETGVQAGEWQFAGIALMHRLTTMFYDGTNLEQILTDIPGMIEFAQNTHHQAIHEIISGYQLMLHNLCGKTPDSRTFATEHLSEADYLAACREQQNARACCLYQIMKAQVLYLYGHFTEALECAQAAESQIEVVQGSIAQAAHTFYHSLILAALYSSRSREQQHRFWKILTRHQQQMKRWADACPANFQHMYLLIQAEQARLKAQPFVAMQRYRHAIEHANAAQVVQHEALAHELAAQLYLAYDFREFAEIHLTRAYHTYTLWGATRKADALMQHYPTMLKKLAPDAEHADMSPQRHSTRKILNITDNEVSSLDLHTVMKAAQAISGEIRLDELLKQMMTIILENAGAQRGCLILEKDGRWVIEAEGTIDHPDISVLQSIPLNPKGTSQVSRLPVTLIQYVLHTREAVVLSDAAREGNFTHDPAIIKHDVKSVVCTPLMKGGKLMGAIYLDNNLTTGAFTLDRLNVLKILSAQMVISIENATLYNQITTALEYQIELADEQIELTNAYSRFVPREFLRLLEKKSIIDVQLGDHVEKEITVMFADIRGFTHLSEQLTPQENFNFINSYLSQMNQIIREHQGVIDKYIGDAIMALFPTSADDAVKCAIAMLEKLKRYNQGRKRAGYRPIQIGIGLNTGLLMLGTIGDQHRMEGTVIS</sequence>
<feature type="non-terminal residue" evidence="4">
    <location>
        <position position="1"/>
    </location>
</feature>
<dbReference type="GO" id="GO:0016020">
    <property type="term" value="C:membrane"/>
    <property type="evidence" value="ECO:0007669"/>
    <property type="project" value="UniProtKB-SubCell"/>
</dbReference>
<dbReference type="SMART" id="SM00220">
    <property type="entry name" value="S_TKc"/>
    <property type="match status" value="1"/>
</dbReference>
<dbReference type="InterPro" id="IPR027417">
    <property type="entry name" value="P-loop_NTPase"/>
</dbReference>
<dbReference type="GO" id="GO:0004672">
    <property type="term" value="F:protein kinase activity"/>
    <property type="evidence" value="ECO:0007669"/>
    <property type="project" value="InterPro"/>
</dbReference>
<name>A0A9D5JZ61_9BACT</name>
<dbReference type="GO" id="GO:0035556">
    <property type="term" value="P:intracellular signal transduction"/>
    <property type="evidence" value="ECO:0007669"/>
    <property type="project" value="InterPro"/>
</dbReference>
<feature type="non-terminal residue" evidence="4">
    <location>
        <position position="1540"/>
    </location>
</feature>
<dbReference type="PROSITE" id="PS50011">
    <property type="entry name" value="PROTEIN_KINASE_DOM"/>
    <property type="match status" value="1"/>
</dbReference>
<evidence type="ECO:0000256" key="1">
    <source>
        <dbReference type="ARBA" id="ARBA00004167"/>
    </source>
</evidence>
<gene>
    <name evidence="4" type="ORF">GF339_19645</name>
</gene>
<dbReference type="InterPro" id="IPR029787">
    <property type="entry name" value="Nucleotide_cyclase"/>
</dbReference>
<dbReference type="InterPro" id="IPR011009">
    <property type="entry name" value="Kinase-like_dom_sf"/>
</dbReference>
<dbReference type="Gene3D" id="3.30.70.1230">
    <property type="entry name" value="Nucleotide cyclase"/>
    <property type="match status" value="1"/>
</dbReference>